<evidence type="ECO:0000313" key="8">
    <source>
        <dbReference type="EMBL" id="NVP57935.1"/>
    </source>
</evidence>
<dbReference type="InterPro" id="IPR027469">
    <property type="entry name" value="Cation_efflux_TMD_sf"/>
</dbReference>
<feature type="transmembrane region" description="Helical" evidence="6">
    <location>
        <begin position="38"/>
        <end position="62"/>
    </location>
</feature>
<name>A0ABX2QJI2_9HYPH</name>
<feature type="domain" description="Cation efflux protein transmembrane" evidence="7">
    <location>
        <begin position="10"/>
        <end position="213"/>
    </location>
</feature>
<feature type="transmembrane region" description="Helical" evidence="6">
    <location>
        <begin position="184"/>
        <end position="204"/>
    </location>
</feature>
<evidence type="ECO:0000256" key="3">
    <source>
        <dbReference type="ARBA" id="ARBA00022692"/>
    </source>
</evidence>
<evidence type="ECO:0000256" key="6">
    <source>
        <dbReference type="SAM" id="Phobius"/>
    </source>
</evidence>
<sequence length="307" mass="33325">MRTEQGVLRMSIAATVAVAAFGIVFGLLSGSFSIVFDGIYALADAGMTVLALWVSVLIVRSVQGAPKGRFARRFTMGFWHLEPMVLGLNGVLLIAVSIYAFINAIASILNGGRELEFGLAIVYACVTLVACFGMAVYGWRANRSLRSDFVALDVKAWLMSGSITVALLIAFLIGYAVQGTAHDWIAPYVDPAVLALVCLVIIPMPVGTVRQAMADVLLLAPSDLQEMVDRIGVETVARHGFLSHRSYVARVGRARQIELYFIVPRGMAAKRIEDWDAIRDEVGEAVGGDIDNRWLTIAFTADPEWAE</sequence>
<dbReference type="InterPro" id="IPR058533">
    <property type="entry name" value="Cation_efflux_TM"/>
</dbReference>
<organism evidence="8 9">
    <name type="scientific">Mycoplana rhizolycopersici</name>
    <dbReference type="NCBI Taxonomy" id="2746702"/>
    <lineage>
        <taxon>Bacteria</taxon>
        <taxon>Pseudomonadati</taxon>
        <taxon>Pseudomonadota</taxon>
        <taxon>Alphaproteobacteria</taxon>
        <taxon>Hyphomicrobiales</taxon>
        <taxon>Rhizobiaceae</taxon>
        <taxon>Mycoplana</taxon>
    </lineage>
</organism>
<reference evidence="8 9" key="1">
    <citation type="submission" date="2020-06" db="EMBL/GenBank/DDBJ databases">
        <title>Rhizobium sp.nov. isolated from the tomato plant.</title>
        <authorList>
            <person name="Thin K.K."/>
            <person name="Zhang X."/>
            <person name="He S."/>
        </authorList>
    </citation>
    <scope>NUCLEOTIDE SEQUENCE [LARGE SCALE GENOMIC DNA]</scope>
    <source>
        <strain evidence="8 9">DBTS2</strain>
    </source>
</reference>
<feature type="transmembrane region" description="Helical" evidence="6">
    <location>
        <begin position="83"/>
        <end position="105"/>
    </location>
</feature>
<evidence type="ECO:0000256" key="2">
    <source>
        <dbReference type="ARBA" id="ARBA00022448"/>
    </source>
</evidence>
<evidence type="ECO:0000256" key="4">
    <source>
        <dbReference type="ARBA" id="ARBA00022989"/>
    </source>
</evidence>
<evidence type="ECO:0000313" key="9">
    <source>
        <dbReference type="Proteomes" id="UP000659172"/>
    </source>
</evidence>
<dbReference type="InterPro" id="IPR050291">
    <property type="entry name" value="CDF_Transporter"/>
</dbReference>
<dbReference type="Gene3D" id="1.20.1510.10">
    <property type="entry name" value="Cation efflux protein transmembrane domain"/>
    <property type="match status" value="1"/>
</dbReference>
<evidence type="ECO:0000256" key="1">
    <source>
        <dbReference type="ARBA" id="ARBA00004141"/>
    </source>
</evidence>
<keyword evidence="5 6" id="KW-0472">Membrane</keyword>
<keyword evidence="9" id="KW-1185">Reference proteome</keyword>
<feature type="transmembrane region" description="Helical" evidence="6">
    <location>
        <begin position="117"/>
        <end position="137"/>
    </location>
</feature>
<comment type="caution">
    <text evidence="8">The sequence shown here is derived from an EMBL/GenBank/DDBJ whole genome shotgun (WGS) entry which is preliminary data.</text>
</comment>
<dbReference type="SUPFAM" id="SSF161111">
    <property type="entry name" value="Cation efflux protein transmembrane domain-like"/>
    <property type="match status" value="1"/>
</dbReference>
<comment type="subcellular location">
    <subcellularLocation>
        <location evidence="1">Membrane</location>
        <topology evidence="1">Multi-pass membrane protein</topology>
    </subcellularLocation>
</comment>
<proteinExistence type="predicted"/>
<accession>A0ABX2QJI2</accession>
<keyword evidence="4 6" id="KW-1133">Transmembrane helix</keyword>
<feature type="transmembrane region" description="Helical" evidence="6">
    <location>
        <begin position="157"/>
        <end position="178"/>
    </location>
</feature>
<dbReference type="Pfam" id="PF01545">
    <property type="entry name" value="Cation_efflux"/>
    <property type="match status" value="1"/>
</dbReference>
<dbReference type="RefSeq" id="WP_176951856.1">
    <property type="nucleotide sequence ID" value="NZ_JABXYK010000018.1"/>
</dbReference>
<dbReference type="PANTHER" id="PTHR43840">
    <property type="entry name" value="MITOCHONDRIAL METAL TRANSPORTER 1-RELATED"/>
    <property type="match status" value="1"/>
</dbReference>
<evidence type="ECO:0000256" key="5">
    <source>
        <dbReference type="ARBA" id="ARBA00023136"/>
    </source>
</evidence>
<protein>
    <submittedName>
        <fullName evidence="8">Cation transporter</fullName>
    </submittedName>
</protein>
<dbReference type="Proteomes" id="UP000659172">
    <property type="component" value="Unassembled WGS sequence"/>
</dbReference>
<keyword evidence="3 6" id="KW-0812">Transmembrane</keyword>
<gene>
    <name evidence="8" type="ORF">HV823_22070</name>
</gene>
<feature type="transmembrane region" description="Helical" evidence="6">
    <location>
        <begin position="12"/>
        <end position="32"/>
    </location>
</feature>
<dbReference type="PANTHER" id="PTHR43840:SF15">
    <property type="entry name" value="MITOCHONDRIAL METAL TRANSPORTER 1-RELATED"/>
    <property type="match status" value="1"/>
</dbReference>
<dbReference type="EMBL" id="JABXYK010000018">
    <property type="protein sequence ID" value="NVP57935.1"/>
    <property type="molecule type" value="Genomic_DNA"/>
</dbReference>
<evidence type="ECO:0000259" key="7">
    <source>
        <dbReference type="Pfam" id="PF01545"/>
    </source>
</evidence>
<keyword evidence="2" id="KW-0813">Transport</keyword>